<dbReference type="PROSITE" id="PS01316">
    <property type="entry name" value="ATP_P_PHORIBOSYLTR"/>
    <property type="match status" value="1"/>
</dbReference>
<keyword evidence="19" id="KW-0560">Oxidoreductase</keyword>
<dbReference type="Gene3D" id="3.30.230.40">
    <property type="entry name" value="Imidazole glycerol phosphate dehydratase, domain 1"/>
    <property type="match status" value="2"/>
</dbReference>
<dbReference type="EMBL" id="AOFI03000025">
    <property type="protein sequence ID" value="KAF4324115.1"/>
    <property type="molecule type" value="Genomic_DNA"/>
</dbReference>
<dbReference type="PROSITE" id="PS00954">
    <property type="entry name" value="IGP_DEHYDRATASE_1"/>
    <property type="match status" value="1"/>
</dbReference>
<evidence type="ECO:0000256" key="11">
    <source>
        <dbReference type="ARBA" id="ARBA00022490"/>
    </source>
</evidence>
<dbReference type="EC" id="4.2.1.19" evidence="24"/>
<dbReference type="PANTHER" id="PTHR21256:SF2">
    <property type="entry name" value="HISTIDINE BIOSYNTHESIS TRIFUNCTIONAL PROTEIN"/>
    <property type="match status" value="1"/>
</dbReference>
<comment type="caution">
    <text evidence="25">The sequence shown here is derived from an EMBL/GenBank/DDBJ whole genome shotgun (WGS) entry which is preliminary data.</text>
</comment>
<evidence type="ECO:0000256" key="3">
    <source>
        <dbReference type="ARBA" id="ARBA00001947"/>
    </source>
</evidence>
<keyword evidence="20" id="KW-0520">NAD</keyword>
<keyword evidence="15" id="KW-0479">Metal-binding</keyword>
<comment type="similarity">
    <text evidence="10">Belongs to the histidinol dehydrogenase family.</text>
</comment>
<reference evidence="25" key="1">
    <citation type="journal article" date="2015" name="Genom Data">
        <title>Draft genome sequences of Phytophthora kernoviae and Phytophthora ramorum lineage EU2 from Scotland.</title>
        <authorList>
            <person name="Sambles C."/>
            <person name="Schlenzig A."/>
            <person name="O'Neill P."/>
            <person name="Grant M."/>
            <person name="Studholme D.J."/>
        </authorList>
    </citation>
    <scope>NUCLEOTIDE SEQUENCE</scope>
    <source>
        <strain evidence="25">00238/432</strain>
    </source>
</reference>
<evidence type="ECO:0000256" key="24">
    <source>
        <dbReference type="RuleBase" id="RU000598"/>
    </source>
</evidence>
<keyword evidence="13" id="KW-0328">Glycosyltransferase</keyword>
<keyword evidence="11" id="KW-0963">Cytoplasm</keyword>
<dbReference type="CDD" id="cd06572">
    <property type="entry name" value="Histidinol_dh"/>
    <property type="match status" value="1"/>
</dbReference>
<dbReference type="NCBIfam" id="TIGR00069">
    <property type="entry name" value="hisD"/>
    <property type="match status" value="1"/>
</dbReference>
<evidence type="ECO:0000313" key="26">
    <source>
        <dbReference type="Proteomes" id="UP000702964"/>
    </source>
</evidence>
<keyword evidence="16" id="KW-0547">Nucleotide-binding</keyword>
<dbReference type="GO" id="GO:0046872">
    <property type="term" value="F:metal ion binding"/>
    <property type="evidence" value="ECO:0007669"/>
    <property type="project" value="UniProtKB-KW"/>
</dbReference>
<evidence type="ECO:0000256" key="15">
    <source>
        <dbReference type="ARBA" id="ARBA00022723"/>
    </source>
</evidence>
<evidence type="ECO:0000256" key="16">
    <source>
        <dbReference type="ARBA" id="ARBA00022741"/>
    </source>
</evidence>
<keyword evidence="22 24" id="KW-0456">Lyase</keyword>
<dbReference type="InterPro" id="IPR012131">
    <property type="entry name" value="Hstdl_DH"/>
</dbReference>
<dbReference type="FunFam" id="3.30.230.40:FF:000001">
    <property type="entry name" value="Imidazoleglycerol-phosphate dehydratase HisB"/>
    <property type="match status" value="1"/>
</dbReference>
<comment type="catalytic activity">
    <reaction evidence="1">
        <text>1-(5-phospho-beta-D-ribosyl)-ATP + diphosphate = 5-phospho-alpha-D-ribose 1-diphosphate + ATP</text>
        <dbReference type="Rhea" id="RHEA:18473"/>
        <dbReference type="ChEBI" id="CHEBI:30616"/>
        <dbReference type="ChEBI" id="CHEBI:33019"/>
        <dbReference type="ChEBI" id="CHEBI:58017"/>
        <dbReference type="ChEBI" id="CHEBI:73183"/>
        <dbReference type="EC" id="2.4.2.17"/>
    </reaction>
</comment>
<dbReference type="SUPFAM" id="SSF53720">
    <property type="entry name" value="ALDH-like"/>
    <property type="match status" value="1"/>
</dbReference>
<dbReference type="NCBIfam" id="TIGR00070">
    <property type="entry name" value="hisG"/>
    <property type="match status" value="1"/>
</dbReference>
<dbReference type="PRINTS" id="PR00083">
    <property type="entry name" value="HOLDHDRGNASE"/>
</dbReference>
<sequence length="733" mass="80129">MSDILKVAMPKGRIYKKASKLFREAGLDIPVDVDDTRKLVIEVPEAGMEFIMAKPVDVPTYVEYGVADIGIVGKDVLLEENRDVYELLNLGIAQCRMSVIGLPDWTPGIQQRVATKYPRIASQYFREQGQQVEVIKLNGSIELAPLIGLADRIVDLVETGQTLRENGLVEMTGILDITSRLIANRRDVEYGTPEQNESVRRIVGDIRREGDAALLRYTKQLDRTKLTAAELRVPQEELQAAYAAVEPSFVTAIRQAAANIRAFHEKQKRNSWMDWQPDGSLLGQVIRPLKRVGVYVPGGKAAYPSSVLMNVIPAQVAGVPEIVLVTPPSTNGGEGINPYILVAAAEAGVSEMYRVGGAQAIAALAYGTESIAPVDKICGPGNIYVALAKREVYGAVDIDSIAGPSEIVVLADDTANPVYVAADLLSQAEHDEMASAILVTTSAVLAEAVQAEVRQQLEVLPRRDIAAASVEQYGAIIVVDSIDEGIDVVNRLAPEHLEIMVQEPMAYAGRIENAGAIFLGPYSSEPSWPGMKGSKDTPVRSLYEVDRKTNETNIQLSFAVDGTGQSEIETDVPFLNHMLDLFTKHGQFDLNVQARGDVDIDDHHTVEDIGICLGQTLREALGDKRGIKRYASVFVPMDEALAQVVIDVSNRPHFEYRAEYPSQQVGSFSTELVHEFLWKLALEARITLHVIVHYGQNTHHMIEAIFKALGRALDEATTIDPRVTGVPSTKGVL</sequence>
<dbReference type="InterPro" id="IPR000807">
    <property type="entry name" value="ImidazoleglycerolP_deHydtase"/>
</dbReference>
<keyword evidence="14" id="KW-0808">Transferase</keyword>
<organism evidence="25 26">
    <name type="scientific">Phytophthora kernoviae 00238/432</name>
    <dbReference type="NCBI Taxonomy" id="1284355"/>
    <lineage>
        <taxon>Eukaryota</taxon>
        <taxon>Sar</taxon>
        <taxon>Stramenopiles</taxon>
        <taxon>Oomycota</taxon>
        <taxon>Peronosporomycetes</taxon>
        <taxon>Peronosporales</taxon>
        <taxon>Peronosporaceae</taxon>
        <taxon>Phytophthora</taxon>
    </lineage>
</organism>
<dbReference type="CDD" id="cd07914">
    <property type="entry name" value="IGPD"/>
    <property type="match status" value="1"/>
</dbReference>
<comment type="pathway">
    <text evidence="7">Amino-acid biosynthesis; L-histidine biosynthesis; L-histidine from 5-phospho-alpha-D-ribose 1-diphosphate: step 9/9.</text>
</comment>
<evidence type="ECO:0000256" key="23">
    <source>
        <dbReference type="ARBA" id="ARBA00024861"/>
    </source>
</evidence>
<evidence type="ECO:0000256" key="13">
    <source>
        <dbReference type="ARBA" id="ARBA00022676"/>
    </source>
</evidence>
<dbReference type="FunFam" id="3.40.50.1980:FF:000026">
    <property type="entry name" value="Histidinol dehydrogenase"/>
    <property type="match status" value="1"/>
</dbReference>
<comment type="similarity">
    <text evidence="9 24">Belongs to the imidazoleglycerol-phosphate dehydratase family.</text>
</comment>
<dbReference type="PANTHER" id="PTHR21256">
    <property type="entry name" value="HISTIDINOL DEHYDROGENASE HDH"/>
    <property type="match status" value="1"/>
</dbReference>
<evidence type="ECO:0000256" key="2">
    <source>
        <dbReference type="ARBA" id="ARBA00001723"/>
    </source>
</evidence>
<comment type="catalytic activity">
    <reaction evidence="2 24">
        <text>D-erythro-1-(imidazol-4-yl)glycerol 3-phosphate = 3-(imidazol-4-yl)-2-oxopropyl phosphate + H2O</text>
        <dbReference type="Rhea" id="RHEA:11040"/>
        <dbReference type="ChEBI" id="CHEBI:15377"/>
        <dbReference type="ChEBI" id="CHEBI:57766"/>
        <dbReference type="ChEBI" id="CHEBI:58278"/>
        <dbReference type="EC" id="4.2.1.19"/>
    </reaction>
</comment>
<dbReference type="FunFam" id="3.40.190.10:FF:000011">
    <property type="entry name" value="ATP phosphoribosyltransferase"/>
    <property type="match status" value="1"/>
</dbReference>
<comment type="function">
    <text evidence="4">Catalyzes the sequential NAD-dependent oxidations of L-histidinol to L-histidinaldehyde and then to L-histidine.</text>
</comment>
<dbReference type="InterPro" id="IPR020565">
    <property type="entry name" value="ImidazoleglycerP_deHydtase_CS"/>
</dbReference>
<dbReference type="InterPro" id="IPR001692">
    <property type="entry name" value="Histidinol_DH_CS"/>
</dbReference>
<dbReference type="NCBIfam" id="NF002114">
    <property type="entry name" value="PRK00951.2-4"/>
    <property type="match status" value="1"/>
</dbReference>
<dbReference type="InterPro" id="IPR016161">
    <property type="entry name" value="Ald_DH/histidinol_DH"/>
</dbReference>
<evidence type="ECO:0000256" key="6">
    <source>
        <dbReference type="ARBA" id="ARBA00004667"/>
    </source>
</evidence>
<evidence type="ECO:0000313" key="25">
    <source>
        <dbReference type="EMBL" id="KAF4324115.1"/>
    </source>
</evidence>
<keyword evidence="18" id="KW-0067">ATP-binding</keyword>
<dbReference type="NCBIfam" id="NF002111">
    <property type="entry name" value="PRK00951.2-1"/>
    <property type="match status" value="1"/>
</dbReference>
<dbReference type="InterPro" id="IPR024893">
    <property type="entry name" value="ATP_PRibTrfase_HisG_short"/>
</dbReference>
<dbReference type="GO" id="GO:0004399">
    <property type="term" value="F:histidinol dehydrogenase activity"/>
    <property type="evidence" value="ECO:0007669"/>
    <property type="project" value="TreeGrafter"/>
</dbReference>
<dbReference type="InterPro" id="IPR013820">
    <property type="entry name" value="ATP_PRibTrfase_cat"/>
</dbReference>
<dbReference type="InterPro" id="IPR018198">
    <property type="entry name" value="ATP_PRibTrfase_CS"/>
</dbReference>
<comment type="cofactor">
    <cofactor evidence="3">
        <name>Zn(2+)</name>
        <dbReference type="ChEBI" id="CHEBI:29105"/>
    </cofactor>
</comment>
<dbReference type="Pfam" id="PF00815">
    <property type="entry name" value="Histidinol_dh"/>
    <property type="match status" value="1"/>
</dbReference>
<evidence type="ECO:0000256" key="7">
    <source>
        <dbReference type="ARBA" id="ARBA00004940"/>
    </source>
</evidence>
<dbReference type="InterPro" id="IPR038494">
    <property type="entry name" value="IGPD_sf"/>
</dbReference>
<dbReference type="Pfam" id="PF00475">
    <property type="entry name" value="IGPD"/>
    <property type="match status" value="1"/>
</dbReference>
<dbReference type="PROSITE" id="PS00611">
    <property type="entry name" value="HISOL_DEHYDROGENASE"/>
    <property type="match status" value="1"/>
</dbReference>
<dbReference type="HAMAP" id="MF_01018">
    <property type="entry name" value="HisG_Short"/>
    <property type="match status" value="1"/>
</dbReference>
<evidence type="ECO:0000256" key="17">
    <source>
        <dbReference type="ARBA" id="ARBA00022833"/>
    </source>
</evidence>
<dbReference type="InterPro" id="IPR020568">
    <property type="entry name" value="Ribosomal_Su5_D2-typ_SF"/>
</dbReference>
<dbReference type="Proteomes" id="UP000702964">
    <property type="component" value="Unassembled WGS sequence"/>
</dbReference>
<evidence type="ECO:0000256" key="10">
    <source>
        <dbReference type="ARBA" id="ARBA00010178"/>
    </source>
</evidence>
<dbReference type="UniPathway" id="UPA00031">
    <property type="reaction ID" value="UER00011"/>
</dbReference>
<dbReference type="SUPFAM" id="SSF54211">
    <property type="entry name" value="Ribosomal protein S5 domain 2-like"/>
    <property type="match status" value="2"/>
</dbReference>
<dbReference type="AlphaFoldDB" id="A0A8J4SFK1"/>
<dbReference type="GO" id="GO:0003879">
    <property type="term" value="F:ATP phosphoribosyltransferase activity"/>
    <property type="evidence" value="ECO:0007669"/>
    <property type="project" value="UniProtKB-EC"/>
</dbReference>
<protein>
    <recommendedName>
        <fullName evidence="24">Imidazoleglycerol-phosphate dehydratase</fullName>
        <ecNumber evidence="24">4.2.1.19</ecNumber>
    </recommendedName>
</protein>
<keyword evidence="17" id="KW-0862">Zinc</keyword>
<dbReference type="GO" id="GO:0051287">
    <property type="term" value="F:NAD binding"/>
    <property type="evidence" value="ECO:0007669"/>
    <property type="project" value="InterPro"/>
</dbReference>
<evidence type="ECO:0000256" key="18">
    <source>
        <dbReference type="ARBA" id="ARBA00022840"/>
    </source>
</evidence>
<evidence type="ECO:0000256" key="1">
    <source>
        <dbReference type="ARBA" id="ARBA00000915"/>
    </source>
</evidence>
<evidence type="ECO:0000256" key="14">
    <source>
        <dbReference type="ARBA" id="ARBA00022679"/>
    </source>
</evidence>
<dbReference type="Gene3D" id="3.40.50.1980">
    <property type="entry name" value="Nitrogenase molybdenum iron protein domain"/>
    <property type="match status" value="2"/>
</dbReference>
<evidence type="ECO:0000256" key="12">
    <source>
        <dbReference type="ARBA" id="ARBA00022605"/>
    </source>
</evidence>
<evidence type="ECO:0000256" key="5">
    <source>
        <dbReference type="ARBA" id="ARBA00004496"/>
    </source>
</evidence>
<comment type="subcellular location">
    <subcellularLocation>
        <location evidence="5">Cytoplasm</location>
    </subcellularLocation>
</comment>
<name>A0A8J4SFK1_9STRA</name>
<reference evidence="25" key="2">
    <citation type="submission" date="2020-02" db="EMBL/GenBank/DDBJ databases">
        <authorList>
            <person name="Studholme D.J."/>
        </authorList>
    </citation>
    <scope>NUCLEOTIDE SEQUENCE</scope>
    <source>
        <strain evidence="25">00238/432</strain>
    </source>
</reference>
<dbReference type="NCBIfam" id="NF002115">
    <property type="entry name" value="PRK00951.2-5"/>
    <property type="match status" value="1"/>
</dbReference>
<evidence type="ECO:0000256" key="9">
    <source>
        <dbReference type="ARBA" id="ARBA00007481"/>
    </source>
</evidence>
<dbReference type="FunFam" id="3.40.190.10:FF:000008">
    <property type="entry name" value="ATP phosphoribosyltransferase"/>
    <property type="match status" value="1"/>
</dbReference>
<evidence type="ECO:0000256" key="8">
    <source>
        <dbReference type="ARBA" id="ARBA00005047"/>
    </source>
</evidence>
<keyword evidence="12" id="KW-0028">Amino-acid biosynthesis</keyword>
<evidence type="ECO:0000256" key="21">
    <source>
        <dbReference type="ARBA" id="ARBA00023102"/>
    </source>
</evidence>
<comment type="pathway">
    <text evidence="6">Amino-acid biosynthesis; L-histidine biosynthesis; L-histidine from 5-phospho-alpha-D-ribose 1-diphosphate: step 1/9.</text>
</comment>
<dbReference type="HAMAP" id="MF_00076">
    <property type="entry name" value="HisB"/>
    <property type="match status" value="1"/>
</dbReference>
<comment type="pathway">
    <text evidence="8 24">Amino-acid biosynthesis; L-histidine biosynthesis; L-histidine from 5-phospho-alpha-D-ribose 1-diphosphate: step 6/9.</text>
</comment>
<keyword evidence="21 24" id="KW-0368">Histidine biosynthesis</keyword>
<evidence type="ECO:0000256" key="22">
    <source>
        <dbReference type="ARBA" id="ARBA00023239"/>
    </source>
</evidence>
<dbReference type="Gene3D" id="3.40.190.10">
    <property type="entry name" value="Periplasmic binding protein-like II"/>
    <property type="match status" value="2"/>
</dbReference>
<gene>
    <name evidence="25" type="ORF">G195_002636</name>
</gene>
<evidence type="ECO:0000256" key="20">
    <source>
        <dbReference type="ARBA" id="ARBA00023027"/>
    </source>
</evidence>
<dbReference type="GO" id="GO:0000105">
    <property type="term" value="P:L-histidine biosynthetic process"/>
    <property type="evidence" value="ECO:0007669"/>
    <property type="project" value="UniProtKB-UniPathway"/>
</dbReference>
<dbReference type="GO" id="GO:0005829">
    <property type="term" value="C:cytosol"/>
    <property type="evidence" value="ECO:0007669"/>
    <property type="project" value="TreeGrafter"/>
</dbReference>
<dbReference type="FunFam" id="3.40.50.1980:FF:000010">
    <property type="entry name" value="Histidinol dehydrogenase"/>
    <property type="match status" value="1"/>
</dbReference>
<dbReference type="FunFam" id="3.30.230.40:FF:000003">
    <property type="entry name" value="Imidazoleglycerol-phosphate dehydratase HisB"/>
    <property type="match status" value="1"/>
</dbReference>
<dbReference type="GO" id="GO:0005524">
    <property type="term" value="F:ATP binding"/>
    <property type="evidence" value="ECO:0007669"/>
    <property type="project" value="UniProtKB-KW"/>
</dbReference>
<evidence type="ECO:0000256" key="4">
    <source>
        <dbReference type="ARBA" id="ARBA00003850"/>
    </source>
</evidence>
<comment type="function">
    <text evidence="23">Catalyzes the condensation of ATP and 5-phosphoribose 1-diphosphate to form N'-(5'-phosphoribosyl)-ATP (PR-ATP). Has a crucial role in the pathway because the rate of histidine biosynthesis seems to be controlled primarily by regulation of HisG enzymatic activity.</text>
</comment>
<dbReference type="SUPFAM" id="SSF53850">
    <property type="entry name" value="Periplasmic binding protein-like II"/>
    <property type="match status" value="1"/>
</dbReference>
<proteinExistence type="inferred from homology"/>
<evidence type="ECO:0000256" key="19">
    <source>
        <dbReference type="ARBA" id="ARBA00023002"/>
    </source>
</evidence>
<dbReference type="PROSITE" id="PS00955">
    <property type="entry name" value="IGP_DEHYDRATASE_2"/>
    <property type="match status" value="1"/>
</dbReference>
<dbReference type="CDD" id="cd13595">
    <property type="entry name" value="PBP2_HisGs"/>
    <property type="match status" value="1"/>
</dbReference>
<dbReference type="GO" id="GO:0004424">
    <property type="term" value="F:imidazoleglycerol-phosphate dehydratase activity"/>
    <property type="evidence" value="ECO:0007669"/>
    <property type="project" value="UniProtKB-EC"/>
</dbReference>
<accession>A0A8J4SFK1</accession>